<keyword evidence="1" id="KW-0150">Chloroplast</keyword>
<name>A0A8F5PLC8_9STRA</name>
<dbReference type="SUPFAM" id="SSF54285">
    <property type="entry name" value="MoaD/ThiS"/>
    <property type="match status" value="1"/>
</dbReference>
<dbReference type="AlphaFoldDB" id="A0A8F5PLC8"/>
<dbReference type="CDD" id="cd00565">
    <property type="entry name" value="Ubl_ThiS"/>
    <property type="match status" value="1"/>
</dbReference>
<dbReference type="InterPro" id="IPR010035">
    <property type="entry name" value="Thi_S"/>
</dbReference>
<dbReference type="Gene3D" id="3.10.20.30">
    <property type="match status" value="1"/>
</dbReference>
<dbReference type="NCBIfam" id="TIGR01683">
    <property type="entry name" value="thiS"/>
    <property type="match status" value="1"/>
</dbReference>
<dbReference type="InterPro" id="IPR012675">
    <property type="entry name" value="Beta-grasp_dom_sf"/>
</dbReference>
<dbReference type="PANTHER" id="PTHR34472">
    <property type="entry name" value="SULFUR CARRIER PROTEIN THIS"/>
    <property type="match status" value="1"/>
</dbReference>
<gene>
    <name evidence="1" type="primary">thiS</name>
</gene>
<dbReference type="InterPro" id="IPR003749">
    <property type="entry name" value="ThiS/MoaD-like"/>
</dbReference>
<accession>A0A8F5PLC8</accession>
<organism evidence="1">
    <name type="scientific">Chaetoceros costatus</name>
    <dbReference type="NCBI Taxonomy" id="426630"/>
    <lineage>
        <taxon>Eukaryota</taxon>
        <taxon>Sar</taxon>
        <taxon>Stramenopiles</taxon>
        <taxon>Ochrophyta</taxon>
        <taxon>Bacillariophyta</taxon>
        <taxon>Coscinodiscophyceae</taxon>
        <taxon>Chaetocerotophycidae</taxon>
        <taxon>Chaetocerotales</taxon>
        <taxon>Chaetocerotaceae</taxon>
        <taxon>Chaetoceros</taxon>
    </lineage>
</organism>
<dbReference type="Pfam" id="PF02597">
    <property type="entry name" value="ThiS"/>
    <property type="match status" value="1"/>
</dbReference>
<reference evidence="1" key="1">
    <citation type="submission" date="2021-03" db="EMBL/GenBank/DDBJ databases">
        <authorList>
            <person name="Xu Q."/>
            <person name="Chen N."/>
        </authorList>
    </citation>
    <scope>NUCLEOTIDE SEQUENCE</scope>
</reference>
<dbReference type="PANTHER" id="PTHR34472:SF1">
    <property type="entry name" value="SULFUR CARRIER PROTEIN THIS"/>
    <property type="match status" value="1"/>
</dbReference>
<protein>
    <submittedName>
        <fullName evidence="1">Thiamine biosynthesis protein</fullName>
    </submittedName>
</protein>
<keyword evidence="1" id="KW-0934">Plastid</keyword>
<proteinExistence type="predicted"/>
<geneLocation type="chloroplast" evidence="1"/>
<evidence type="ECO:0000313" key="1">
    <source>
        <dbReference type="EMBL" id="QXM17329.1"/>
    </source>
</evidence>
<sequence length="70" mass="8161">MVTQTTFFFNGDEFYSKDSITLEDLLNYFAYNSSIFVVEYNKFICNQNKWKDIEIQSNDKIEIITIVGGG</sequence>
<dbReference type="InterPro" id="IPR016155">
    <property type="entry name" value="Mopterin_synth/thiamin_S_b"/>
</dbReference>
<dbReference type="EMBL" id="MW845775">
    <property type="protein sequence ID" value="QXM17329.1"/>
    <property type="molecule type" value="Genomic_DNA"/>
</dbReference>